<comment type="similarity">
    <text evidence="2">Belongs to the krueppel C2H2-type zinc-finger protein family.</text>
</comment>
<keyword evidence="10" id="KW-0539">Nucleus</keyword>
<dbReference type="FunFam" id="3.30.160.60:FF:000912">
    <property type="entry name" value="Zinc finger protein 660"/>
    <property type="match status" value="1"/>
</dbReference>
<name>A0A7R8ZKC4_9CRUS</name>
<keyword evidence="3" id="KW-0479">Metal-binding</keyword>
<dbReference type="PROSITE" id="PS00028">
    <property type="entry name" value="ZINC_FINGER_C2H2_1"/>
    <property type="match status" value="5"/>
</dbReference>
<dbReference type="FunFam" id="3.30.160.60:FF:001442">
    <property type="entry name" value="zinc finger protein 696"/>
    <property type="match status" value="1"/>
</dbReference>
<evidence type="ECO:0000256" key="6">
    <source>
        <dbReference type="ARBA" id="ARBA00022833"/>
    </source>
</evidence>
<evidence type="ECO:0000256" key="3">
    <source>
        <dbReference type="ARBA" id="ARBA00022723"/>
    </source>
</evidence>
<evidence type="ECO:0000256" key="2">
    <source>
        <dbReference type="ARBA" id="ARBA00006991"/>
    </source>
</evidence>
<dbReference type="InterPro" id="IPR036236">
    <property type="entry name" value="Znf_C2H2_sf"/>
</dbReference>
<keyword evidence="8" id="KW-0238">DNA-binding</keyword>
<evidence type="ECO:0000256" key="1">
    <source>
        <dbReference type="ARBA" id="ARBA00004123"/>
    </source>
</evidence>
<dbReference type="InterPro" id="IPR013087">
    <property type="entry name" value="Znf_C2H2_type"/>
</dbReference>
<dbReference type="OrthoDB" id="6355685at2759"/>
<evidence type="ECO:0000256" key="10">
    <source>
        <dbReference type="ARBA" id="ARBA00023242"/>
    </source>
</evidence>
<comment type="subcellular location">
    <subcellularLocation>
        <location evidence="1">Nucleus</location>
    </subcellularLocation>
</comment>
<keyword evidence="4" id="KW-0677">Repeat</keyword>
<keyword evidence="6" id="KW-0862">Zinc</keyword>
<evidence type="ECO:0000256" key="11">
    <source>
        <dbReference type="SAM" id="MobiDB-lite"/>
    </source>
</evidence>
<keyword evidence="9" id="KW-0804">Transcription</keyword>
<reference evidence="12" key="1">
    <citation type="submission" date="2020-11" db="EMBL/GenBank/DDBJ databases">
        <authorList>
            <person name="Tran Van P."/>
        </authorList>
    </citation>
    <scope>NUCLEOTIDE SEQUENCE</scope>
</reference>
<feature type="region of interest" description="Disordered" evidence="11">
    <location>
        <begin position="1"/>
        <end position="59"/>
    </location>
</feature>
<dbReference type="PANTHER" id="PTHR23235">
    <property type="entry name" value="KRUEPPEL-LIKE TRANSCRIPTION FACTOR"/>
    <property type="match status" value="1"/>
</dbReference>
<dbReference type="Gene3D" id="1.20.5.110">
    <property type="match status" value="1"/>
</dbReference>
<dbReference type="Pfam" id="PF00096">
    <property type="entry name" value="zf-C2H2"/>
    <property type="match status" value="4"/>
</dbReference>
<proteinExistence type="inferred from homology"/>
<keyword evidence="7" id="KW-0805">Transcription regulation</keyword>
<dbReference type="SUPFAM" id="SSF57667">
    <property type="entry name" value="beta-beta-alpha zinc fingers"/>
    <property type="match status" value="3"/>
</dbReference>
<dbReference type="GO" id="GO:0005634">
    <property type="term" value="C:nucleus"/>
    <property type="evidence" value="ECO:0007669"/>
    <property type="project" value="UniProtKB-SubCell"/>
</dbReference>
<dbReference type="GO" id="GO:0003677">
    <property type="term" value="F:DNA binding"/>
    <property type="evidence" value="ECO:0007669"/>
    <property type="project" value="UniProtKB-KW"/>
</dbReference>
<dbReference type="PROSITE" id="PS50157">
    <property type="entry name" value="ZINC_FINGER_C2H2_2"/>
    <property type="match status" value="6"/>
</dbReference>
<dbReference type="FunFam" id="3.30.160.60:FF:002343">
    <property type="entry name" value="Zinc finger protein 33A"/>
    <property type="match status" value="1"/>
</dbReference>
<dbReference type="GO" id="GO:0045596">
    <property type="term" value="P:negative regulation of cell differentiation"/>
    <property type="evidence" value="ECO:0007669"/>
    <property type="project" value="UniProtKB-ARBA"/>
</dbReference>
<protein>
    <submittedName>
        <fullName evidence="12">Uncharacterized protein</fullName>
    </submittedName>
</protein>
<dbReference type="SUPFAM" id="SSF58038">
    <property type="entry name" value="SNARE fusion complex"/>
    <property type="match status" value="1"/>
</dbReference>
<dbReference type="GO" id="GO:0006355">
    <property type="term" value="P:regulation of DNA-templated transcription"/>
    <property type="evidence" value="ECO:0007669"/>
    <property type="project" value="UniProtKB-ARBA"/>
</dbReference>
<evidence type="ECO:0000256" key="9">
    <source>
        <dbReference type="ARBA" id="ARBA00023163"/>
    </source>
</evidence>
<feature type="compositionally biased region" description="Basic and acidic residues" evidence="11">
    <location>
        <begin position="1"/>
        <end position="14"/>
    </location>
</feature>
<evidence type="ECO:0000256" key="4">
    <source>
        <dbReference type="ARBA" id="ARBA00022737"/>
    </source>
</evidence>
<evidence type="ECO:0000313" key="12">
    <source>
        <dbReference type="EMBL" id="CAD7227790.1"/>
    </source>
</evidence>
<dbReference type="SMART" id="SM00355">
    <property type="entry name" value="ZnF_C2H2"/>
    <property type="match status" value="6"/>
</dbReference>
<dbReference type="Gene3D" id="3.30.160.60">
    <property type="entry name" value="Classic Zinc Finger"/>
    <property type="match status" value="6"/>
</dbReference>
<dbReference type="EMBL" id="OB661258">
    <property type="protein sequence ID" value="CAD7227790.1"/>
    <property type="molecule type" value="Genomic_DNA"/>
</dbReference>
<keyword evidence="5" id="KW-0863">Zinc-finger</keyword>
<accession>A0A7R8ZKC4</accession>
<dbReference type="AlphaFoldDB" id="A0A7R8ZKC4"/>
<evidence type="ECO:0000256" key="5">
    <source>
        <dbReference type="ARBA" id="ARBA00022771"/>
    </source>
</evidence>
<dbReference type="FunFam" id="3.30.160.60:FF:000075">
    <property type="entry name" value="Putative zinc finger protein 536"/>
    <property type="match status" value="1"/>
</dbReference>
<gene>
    <name evidence="12" type="ORF">CTOB1V02_LOCUS5687</name>
</gene>
<sequence length="358" mass="41159">MAESKNDHIEEPRLESLSIATVKEEELESTTSASPREGRSQKRRKKVSTSSGPTKTGRRHECAVCGKCCRCPAELRRHERVHTGEKPYECESCARLFSQLGHLERHRRTHSGEKPFTCHLCSSAFVQASDLKRHLRTHNGERPYKCHLCSSAFVDAGDLKKHVRTHNGERPKCHLCSSAFAQSGDLKRHLRTHTEETPFACDLCGKQFTRSSAVPKQKRRKAHKGNSLRMRHLHKLIQKSWWCEEAYTNPQWRENSYVPGVLKRKNIIHDARTSICEVESVDGEGYVLLRDSLVPKSSILSSRILQFAQQVVQDLGVQRETLQKTRNRLYDTDADLSTSRRILRRMYWNIIANKVLLL</sequence>
<evidence type="ECO:0000256" key="8">
    <source>
        <dbReference type="ARBA" id="ARBA00023125"/>
    </source>
</evidence>
<organism evidence="12">
    <name type="scientific">Cyprideis torosa</name>
    <dbReference type="NCBI Taxonomy" id="163714"/>
    <lineage>
        <taxon>Eukaryota</taxon>
        <taxon>Metazoa</taxon>
        <taxon>Ecdysozoa</taxon>
        <taxon>Arthropoda</taxon>
        <taxon>Crustacea</taxon>
        <taxon>Oligostraca</taxon>
        <taxon>Ostracoda</taxon>
        <taxon>Podocopa</taxon>
        <taxon>Podocopida</taxon>
        <taxon>Cytherocopina</taxon>
        <taxon>Cytheroidea</taxon>
        <taxon>Cytherideidae</taxon>
        <taxon>Cyprideis</taxon>
    </lineage>
</organism>
<dbReference type="FunFam" id="3.30.160.60:FF:001498">
    <property type="entry name" value="Zinc finger protein 404"/>
    <property type="match status" value="1"/>
</dbReference>
<dbReference type="Pfam" id="PF12352">
    <property type="entry name" value="V-SNARE_C"/>
    <property type="match status" value="1"/>
</dbReference>
<feature type="non-terminal residue" evidence="12">
    <location>
        <position position="358"/>
    </location>
</feature>
<evidence type="ECO:0000256" key="7">
    <source>
        <dbReference type="ARBA" id="ARBA00023015"/>
    </source>
</evidence>
<dbReference type="GO" id="GO:0008270">
    <property type="term" value="F:zinc ion binding"/>
    <property type="evidence" value="ECO:0007669"/>
    <property type="project" value="UniProtKB-KW"/>
</dbReference>